<dbReference type="InterPro" id="IPR025659">
    <property type="entry name" value="Tubby-like_C"/>
</dbReference>
<dbReference type="EMBL" id="CP093350">
    <property type="protein sequence ID" value="WOH10913.1"/>
    <property type="molecule type" value="Genomic_DNA"/>
</dbReference>
<dbReference type="Gene3D" id="2.40.160.200">
    <property type="entry name" value="LURP1-related"/>
    <property type="match status" value="1"/>
</dbReference>
<organism evidence="2 3">
    <name type="scientific">Daucus carota subsp. sativus</name>
    <name type="common">Carrot</name>
    <dbReference type="NCBI Taxonomy" id="79200"/>
    <lineage>
        <taxon>Eukaryota</taxon>
        <taxon>Viridiplantae</taxon>
        <taxon>Streptophyta</taxon>
        <taxon>Embryophyta</taxon>
        <taxon>Tracheophyta</taxon>
        <taxon>Spermatophyta</taxon>
        <taxon>Magnoliopsida</taxon>
        <taxon>eudicotyledons</taxon>
        <taxon>Gunneridae</taxon>
        <taxon>Pentapetalae</taxon>
        <taxon>asterids</taxon>
        <taxon>campanulids</taxon>
        <taxon>Apiales</taxon>
        <taxon>Apiaceae</taxon>
        <taxon>Apioideae</taxon>
        <taxon>Scandiceae</taxon>
        <taxon>Daucinae</taxon>
        <taxon>Daucus</taxon>
        <taxon>Daucus sect. Daucus</taxon>
    </lineage>
</organism>
<dbReference type="AlphaFoldDB" id="A0A175YKM4"/>
<dbReference type="Gramene" id="KZM83678">
    <property type="protein sequence ID" value="KZM83678"/>
    <property type="gene ID" value="DCAR_028900"/>
</dbReference>
<dbReference type="OMA" id="RTKTTMT"/>
<dbReference type="Pfam" id="PF04525">
    <property type="entry name" value="LOR"/>
    <property type="match status" value="1"/>
</dbReference>
<keyword evidence="3" id="KW-1185">Reference proteome</keyword>
<protein>
    <submittedName>
        <fullName evidence="2">Uncharacterized protein</fullName>
    </submittedName>
</protein>
<dbReference type="InterPro" id="IPR007612">
    <property type="entry name" value="LOR"/>
</dbReference>
<gene>
    <name evidence="2" type="ORF">DCAR_0830390</name>
</gene>
<accession>A0A175YKM4</accession>
<dbReference type="SUPFAM" id="SSF54518">
    <property type="entry name" value="Tubby C-terminal domain-like"/>
    <property type="match status" value="1"/>
</dbReference>
<reference evidence="2" key="1">
    <citation type="journal article" date="2016" name="Nat. Genet.">
        <title>A high-quality carrot genome assembly provides new insights into carotenoid accumulation and asterid genome evolution.</title>
        <authorList>
            <person name="Iorizzo M."/>
            <person name="Ellison S."/>
            <person name="Senalik D."/>
            <person name="Zeng P."/>
            <person name="Satapoomin P."/>
            <person name="Huang J."/>
            <person name="Bowman M."/>
            <person name="Iovene M."/>
            <person name="Sanseverino W."/>
            <person name="Cavagnaro P."/>
            <person name="Yildiz M."/>
            <person name="Macko-Podgorni A."/>
            <person name="Moranska E."/>
            <person name="Grzebelus E."/>
            <person name="Grzebelus D."/>
            <person name="Ashrafi H."/>
            <person name="Zheng Z."/>
            <person name="Cheng S."/>
            <person name="Spooner D."/>
            <person name="Van Deynze A."/>
            <person name="Simon P."/>
        </authorList>
    </citation>
    <scope>NUCLEOTIDE SEQUENCE</scope>
    <source>
        <tissue evidence="2">Leaf</tissue>
    </source>
</reference>
<dbReference type="OrthoDB" id="97518at2759"/>
<proteinExistence type="inferred from homology"/>
<sequence>MTGQGSYMAPEVVVVGKQFTAPYPIDLTIVRKMMTISEGNFGVTDANGNILFKVKGKFFSFRARRVLLDAAGNPIVSFQRKIMSMHSTWKVYRGDSKDSRDLLFTVRKSSLFQFKTQLDVFLASNTSKDNRDFKIKGSWFEKSCTIYAGKSSNVIAQMHRKHSFSSVVLGKDKFAVTVYPHVDYAFIVSLIVILEEINEEGKNNGGGAGSAS</sequence>
<dbReference type="PANTHER" id="PTHR31087">
    <property type="match status" value="1"/>
</dbReference>
<dbReference type="InterPro" id="IPR038595">
    <property type="entry name" value="LOR_sf"/>
</dbReference>
<evidence type="ECO:0000256" key="1">
    <source>
        <dbReference type="ARBA" id="ARBA00005437"/>
    </source>
</evidence>
<comment type="similarity">
    <text evidence="1">Belongs to the LOR family.</text>
</comment>
<dbReference type="KEGG" id="dcr:108197625"/>
<name>A0A175YKM4_DAUCS</name>
<reference evidence="2" key="2">
    <citation type="submission" date="2022-03" db="EMBL/GenBank/DDBJ databases">
        <title>Draft title - Genomic analysis of global carrot germplasm unveils the trajectory of domestication and the origin of high carotenoid orange carrot.</title>
        <authorList>
            <person name="Iorizzo M."/>
            <person name="Ellison S."/>
            <person name="Senalik D."/>
            <person name="Macko-Podgorni A."/>
            <person name="Grzebelus D."/>
            <person name="Bostan H."/>
            <person name="Rolling W."/>
            <person name="Curaba J."/>
            <person name="Simon P."/>
        </authorList>
    </citation>
    <scope>NUCLEOTIDE SEQUENCE</scope>
    <source>
        <tissue evidence="2">Leaf</tissue>
    </source>
</reference>
<dbReference type="Proteomes" id="UP000077755">
    <property type="component" value="Chromosome 8"/>
</dbReference>
<dbReference type="PANTHER" id="PTHR31087:SF58">
    <property type="entry name" value="OS07G0230700 PROTEIN"/>
    <property type="match status" value="1"/>
</dbReference>
<evidence type="ECO:0000313" key="2">
    <source>
        <dbReference type="EMBL" id="WOH10913.1"/>
    </source>
</evidence>
<evidence type="ECO:0000313" key="3">
    <source>
        <dbReference type="Proteomes" id="UP000077755"/>
    </source>
</evidence>